<dbReference type="InterPro" id="IPR051081">
    <property type="entry name" value="HTH_MetalResp_TranReg"/>
</dbReference>
<dbReference type="PANTHER" id="PTHR33154:SF15">
    <property type="entry name" value="REGULATORY PROTEIN ARSR"/>
    <property type="match status" value="1"/>
</dbReference>
<dbReference type="SMART" id="SM00418">
    <property type="entry name" value="HTH_ARSR"/>
    <property type="match status" value="1"/>
</dbReference>
<evidence type="ECO:0000256" key="3">
    <source>
        <dbReference type="ARBA" id="ARBA00023163"/>
    </source>
</evidence>
<evidence type="ECO:0000256" key="2">
    <source>
        <dbReference type="ARBA" id="ARBA00023125"/>
    </source>
</evidence>
<dbReference type="CDD" id="cd00090">
    <property type="entry name" value="HTH_ARSR"/>
    <property type="match status" value="1"/>
</dbReference>
<feature type="compositionally biased region" description="Basic and acidic residues" evidence="4">
    <location>
        <begin position="197"/>
        <end position="222"/>
    </location>
</feature>
<dbReference type="InterPro" id="IPR001845">
    <property type="entry name" value="HTH_ArsR_DNA-bd_dom"/>
</dbReference>
<dbReference type="InterPro" id="IPR036388">
    <property type="entry name" value="WH-like_DNA-bd_sf"/>
</dbReference>
<dbReference type="Pfam" id="PF12840">
    <property type="entry name" value="HTH_20"/>
    <property type="match status" value="1"/>
</dbReference>
<dbReference type="Gene3D" id="1.10.10.10">
    <property type="entry name" value="Winged helix-like DNA-binding domain superfamily/Winged helix DNA-binding domain"/>
    <property type="match status" value="1"/>
</dbReference>
<dbReference type="InterPro" id="IPR036390">
    <property type="entry name" value="WH_DNA-bd_sf"/>
</dbReference>
<evidence type="ECO:0000313" key="6">
    <source>
        <dbReference type="EMBL" id="MFD1935267.1"/>
    </source>
</evidence>
<protein>
    <submittedName>
        <fullName evidence="6">ArsR/SmtB family transcription factor</fullName>
    </submittedName>
</protein>
<proteinExistence type="predicted"/>
<evidence type="ECO:0000313" key="7">
    <source>
        <dbReference type="Proteomes" id="UP001597368"/>
    </source>
</evidence>
<keyword evidence="7" id="KW-1185">Reference proteome</keyword>
<evidence type="ECO:0000256" key="1">
    <source>
        <dbReference type="ARBA" id="ARBA00023015"/>
    </source>
</evidence>
<evidence type="ECO:0000256" key="4">
    <source>
        <dbReference type="SAM" id="MobiDB-lite"/>
    </source>
</evidence>
<gene>
    <name evidence="6" type="ORF">ACFSKW_27705</name>
</gene>
<feature type="compositionally biased region" description="Low complexity" evidence="4">
    <location>
        <begin position="223"/>
        <end position="237"/>
    </location>
</feature>
<dbReference type="EMBL" id="JBHUFV010000041">
    <property type="protein sequence ID" value="MFD1935267.1"/>
    <property type="molecule type" value="Genomic_DNA"/>
</dbReference>
<keyword evidence="2" id="KW-0238">DNA-binding</keyword>
<dbReference type="PANTHER" id="PTHR33154">
    <property type="entry name" value="TRANSCRIPTIONAL REGULATOR, ARSR FAMILY"/>
    <property type="match status" value="1"/>
</dbReference>
<keyword evidence="3" id="KW-0804">Transcription</keyword>
<dbReference type="Proteomes" id="UP001597368">
    <property type="component" value="Unassembled WGS sequence"/>
</dbReference>
<dbReference type="RefSeq" id="WP_379575443.1">
    <property type="nucleotide sequence ID" value="NZ_JBHUFV010000041.1"/>
</dbReference>
<comment type="caution">
    <text evidence="6">The sequence shown here is derived from an EMBL/GenBank/DDBJ whole genome shotgun (WGS) entry which is preliminary data.</text>
</comment>
<dbReference type="InterPro" id="IPR011991">
    <property type="entry name" value="ArsR-like_HTH"/>
</dbReference>
<dbReference type="SUPFAM" id="SSF46785">
    <property type="entry name" value="Winged helix' DNA-binding domain"/>
    <property type="match status" value="1"/>
</dbReference>
<organism evidence="6 7">
    <name type="scientific">Nonomuraea mangrovi</name>
    <dbReference type="NCBI Taxonomy" id="2316207"/>
    <lineage>
        <taxon>Bacteria</taxon>
        <taxon>Bacillati</taxon>
        <taxon>Actinomycetota</taxon>
        <taxon>Actinomycetes</taxon>
        <taxon>Streptosporangiales</taxon>
        <taxon>Streptosporangiaceae</taxon>
        <taxon>Nonomuraea</taxon>
    </lineage>
</organism>
<feature type="domain" description="HTH arsR-type" evidence="5">
    <location>
        <begin position="13"/>
        <end position="93"/>
    </location>
</feature>
<name>A0ABW4T069_9ACTN</name>
<keyword evidence="1" id="KW-0805">Transcription regulation</keyword>
<sequence>MQEERRPPLSDPKAMRALAHPARLSMLNELIMRRTATATTLAEVVGVSPSAASYHLRMLEKYGFVQDAPASGDARERMWAIAPGGITFGYENDDGHGIREAKRLLVDSIWADKDSEARRALEAAPSESEEWRDAMSFGRAHLMITAAELKELRERIEELVRPYSTSSRTDAPEAARYAEMHLSLFPRAARSTPGLPTEDHDAASVAAEDRAAPGARPEDRDAPGAPAGDRGAPGAPAADRDATGG</sequence>
<reference evidence="7" key="1">
    <citation type="journal article" date="2019" name="Int. J. Syst. Evol. Microbiol.">
        <title>The Global Catalogue of Microorganisms (GCM) 10K type strain sequencing project: providing services to taxonomists for standard genome sequencing and annotation.</title>
        <authorList>
            <consortium name="The Broad Institute Genomics Platform"/>
            <consortium name="The Broad Institute Genome Sequencing Center for Infectious Disease"/>
            <person name="Wu L."/>
            <person name="Ma J."/>
        </authorList>
    </citation>
    <scope>NUCLEOTIDE SEQUENCE [LARGE SCALE GENOMIC DNA]</scope>
    <source>
        <strain evidence="7">ICMP 6774ER</strain>
    </source>
</reference>
<feature type="region of interest" description="Disordered" evidence="4">
    <location>
        <begin position="189"/>
        <end position="245"/>
    </location>
</feature>
<accession>A0ABW4T069</accession>
<evidence type="ECO:0000259" key="5">
    <source>
        <dbReference type="SMART" id="SM00418"/>
    </source>
</evidence>